<dbReference type="EMBL" id="JACOQG010000008">
    <property type="protein sequence ID" value="MBC5779388.1"/>
    <property type="molecule type" value="Genomic_DNA"/>
</dbReference>
<dbReference type="InterPro" id="IPR010559">
    <property type="entry name" value="Sig_transdc_His_kin_internal"/>
</dbReference>
<dbReference type="Gene3D" id="3.30.565.10">
    <property type="entry name" value="Histidine kinase-like ATPase, C-terminal domain"/>
    <property type="match status" value="1"/>
</dbReference>
<evidence type="ECO:0000313" key="15">
    <source>
        <dbReference type="EMBL" id="MBC5779388.1"/>
    </source>
</evidence>
<dbReference type="CDD" id="cd18773">
    <property type="entry name" value="PDC1_HK_sensor"/>
    <property type="match status" value="1"/>
</dbReference>
<keyword evidence="11 12" id="KW-0472">Membrane</keyword>
<keyword evidence="16" id="KW-1185">Reference proteome</keyword>
<keyword evidence="5" id="KW-0597">Phosphoprotein</keyword>
<comment type="caution">
    <text evidence="15">The sequence shown here is derived from an EMBL/GenBank/DDBJ whole genome shotgun (WGS) entry which is preliminary data.</text>
</comment>
<dbReference type="InterPro" id="IPR050640">
    <property type="entry name" value="Bact_2-comp_sensor_kinase"/>
</dbReference>
<keyword evidence="4" id="KW-1003">Cell membrane</keyword>
<feature type="transmembrane region" description="Helical" evidence="12">
    <location>
        <begin position="313"/>
        <end position="333"/>
    </location>
</feature>
<keyword evidence="8 15" id="KW-0418">Kinase</keyword>
<dbReference type="InterPro" id="IPR036890">
    <property type="entry name" value="HATPase_C_sf"/>
</dbReference>
<feature type="transmembrane region" description="Helical" evidence="12">
    <location>
        <begin position="21"/>
        <end position="43"/>
    </location>
</feature>
<dbReference type="InterPro" id="IPR005467">
    <property type="entry name" value="His_kinase_dom"/>
</dbReference>
<dbReference type="SMART" id="SM00304">
    <property type="entry name" value="HAMP"/>
    <property type="match status" value="1"/>
</dbReference>
<organism evidence="15 16">
    <name type="scientific">Blautia difficilis</name>
    <dbReference type="NCBI Taxonomy" id="2763027"/>
    <lineage>
        <taxon>Bacteria</taxon>
        <taxon>Bacillati</taxon>
        <taxon>Bacillota</taxon>
        <taxon>Clostridia</taxon>
        <taxon>Lachnospirales</taxon>
        <taxon>Lachnospiraceae</taxon>
        <taxon>Blautia</taxon>
    </lineage>
</organism>
<protein>
    <recommendedName>
        <fullName evidence="3">histidine kinase</fullName>
        <ecNumber evidence="3">2.7.13.3</ecNumber>
    </recommendedName>
</protein>
<evidence type="ECO:0000256" key="2">
    <source>
        <dbReference type="ARBA" id="ARBA00004651"/>
    </source>
</evidence>
<evidence type="ECO:0000256" key="12">
    <source>
        <dbReference type="SAM" id="Phobius"/>
    </source>
</evidence>
<evidence type="ECO:0000256" key="4">
    <source>
        <dbReference type="ARBA" id="ARBA00022475"/>
    </source>
</evidence>
<dbReference type="RefSeq" id="WP_186994681.1">
    <property type="nucleotide sequence ID" value="NZ_JACOQG010000008.1"/>
</dbReference>
<dbReference type="Pfam" id="PF02518">
    <property type="entry name" value="HATPase_c"/>
    <property type="match status" value="1"/>
</dbReference>
<sequence length="608" mass="68850">MKKKGIAARLPVKFKSIQSAIFCAVSILVLSAVLVVTVVSLRYTNSSIYENSVMYTQTIIGQLNQNIDSYISYMDNIASLVAGSGDAYKYLYSESGIDALSLKEYNQCRQRLTEQFKTILKGRSDIRNIGIVRRENGSSSLFNNGMSTRNQNLKLDTQRWYADAVGKYDHYNLTSSHVQNVISGERPWVITLSRGIRNYTGEGDSDGVVFIDLNYSAISELCTQNSVGAKGYVFILDQNGNIVYHPQQQQLYNELQTENISLIMNAKTDVVTAGKGDDEKIYALSHSETTGWTIVGCMNMSELLKNSRKARSIYVLVALGLIAIALVISSEIARNITFPIQKLRDSMKRVQKGDFSAAEIEVYSDNEIGSLTRSFNVMTHKIQDLMAQNIQEQEQKRKIELKALQSQINPHFLYNTLDSIIWMAEGKKNEEVVLMTASLARLLRQSISIENELVTIGQEIEYVRSYLTIQKMRYKDKLEFEINVDPRITHAQIIRLVLQPIVENAIYHGLKYKESKGMLKVHGYELGERIIIDITDDGVGMDEETLKHIYDKHKVNYHSNGVGVYNVQQRLVLYYGKEYGIIYHSEKGKGTTATVVIPKNQEDVHEKI</sequence>
<dbReference type="Pfam" id="PF06580">
    <property type="entry name" value="His_kinase"/>
    <property type="match status" value="1"/>
</dbReference>
<proteinExistence type="predicted"/>
<dbReference type="EC" id="2.7.13.3" evidence="3"/>
<evidence type="ECO:0000313" key="16">
    <source>
        <dbReference type="Proteomes" id="UP000649826"/>
    </source>
</evidence>
<evidence type="ECO:0000259" key="13">
    <source>
        <dbReference type="PROSITE" id="PS50109"/>
    </source>
</evidence>
<dbReference type="PANTHER" id="PTHR34220">
    <property type="entry name" value="SENSOR HISTIDINE KINASE YPDA"/>
    <property type="match status" value="1"/>
</dbReference>
<dbReference type="Gene3D" id="3.30.450.20">
    <property type="entry name" value="PAS domain"/>
    <property type="match status" value="1"/>
</dbReference>
<evidence type="ECO:0000256" key="10">
    <source>
        <dbReference type="ARBA" id="ARBA00023012"/>
    </source>
</evidence>
<dbReference type="Pfam" id="PF02743">
    <property type="entry name" value="dCache_1"/>
    <property type="match status" value="1"/>
</dbReference>
<keyword evidence="6" id="KW-0808">Transferase</keyword>
<comment type="subcellular location">
    <subcellularLocation>
        <location evidence="2">Cell membrane</location>
        <topology evidence="2">Multi-pass membrane protein</topology>
    </subcellularLocation>
</comment>
<evidence type="ECO:0000256" key="8">
    <source>
        <dbReference type="ARBA" id="ARBA00022777"/>
    </source>
</evidence>
<gene>
    <name evidence="15" type="ORF">H8Z82_06895</name>
</gene>
<comment type="catalytic activity">
    <reaction evidence="1">
        <text>ATP + protein L-histidine = ADP + protein N-phospho-L-histidine.</text>
        <dbReference type="EC" id="2.7.13.3"/>
    </reaction>
</comment>
<dbReference type="CDD" id="cd12912">
    <property type="entry name" value="PDC2_MCP_like"/>
    <property type="match status" value="1"/>
</dbReference>
<dbReference type="PANTHER" id="PTHR34220:SF7">
    <property type="entry name" value="SENSOR HISTIDINE KINASE YPDA"/>
    <property type="match status" value="1"/>
</dbReference>
<reference evidence="15 16" key="1">
    <citation type="submission" date="2020-08" db="EMBL/GenBank/DDBJ databases">
        <title>Genome public.</title>
        <authorList>
            <person name="Liu C."/>
            <person name="Sun Q."/>
        </authorList>
    </citation>
    <scope>NUCLEOTIDE SEQUENCE [LARGE SCALE GENOMIC DNA]</scope>
    <source>
        <strain evidence="15 16">M29</strain>
    </source>
</reference>
<keyword evidence="10" id="KW-0902">Two-component regulatory system</keyword>
<evidence type="ECO:0000256" key="3">
    <source>
        <dbReference type="ARBA" id="ARBA00012438"/>
    </source>
</evidence>
<dbReference type="SUPFAM" id="SSF158472">
    <property type="entry name" value="HAMP domain-like"/>
    <property type="match status" value="1"/>
</dbReference>
<feature type="domain" description="HAMP" evidence="14">
    <location>
        <begin position="334"/>
        <end position="387"/>
    </location>
</feature>
<evidence type="ECO:0000256" key="6">
    <source>
        <dbReference type="ARBA" id="ARBA00022679"/>
    </source>
</evidence>
<dbReference type="InterPro" id="IPR004358">
    <property type="entry name" value="Sig_transdc_His_kin-like_C"/>
</dbReference>
<name>A0ABR7IHV1_9FIRM</name>
<dbReference type="InterPro" id="IPR003594">
    <property type="entry name" value="HATPase_dom"/>
</dbReference>
<evidence type="ECO:0000256" key="11">
    <source>
        <dbReference type="ARBA" id="ARBA00023136"/>
    </source>
</evidence>
<keyword evidence="9 12" id="KW-1133">Transmembrane helix</keyword>
<evidence type="ECO:0000256" key="1">
    <source>
        <dbReference type="ARBA" id="ARBA00000085"/>
    </source>
</evidence>
<dbReference type="InterPro" id="IPR033479">
    <property type="entry name" value="dCache_1"/>
</dbReference>
<evidence type="ECO:0000256" key="5">
    <source>
        <dbReference type="ARBA" id="ARBA00022553"/>
    </source>
</evidence>
<keyword evidence="7 12" id="KW-0812">Transmembrane</keyword>
<feature type="domain" description="Histidine kinase" evidence="13">
    <location>
        <begin position="408"/>
        <end position="601"/>
    </location>
</feature>
<dbReference type="Pfam" id="PF00672">
    <property type="entry name" value="HAMP"/>
    <property type="match status" value="1"/>
</dbReference>
<dbReference type="Gene3D" id="6.10.340.10">
    <property type="match status" value="1"/>
</dbReference>
<accession>A0ABR7IHV1</accession>
<dbReference type="GO" id="GO:0016301">
    <property type="term" value="F:kinase activity"/>
    <property type="evidence" value="ECO:0007669"/>
    <property type="project" value="UniProtKB-KW"/>
</dbReference>
<dbReference type="InterPro" id="IPR003660">
    <property type="entry name" value="HAMP_dom"/>
</dbReference>
<dbReference type="CDD" id="cd06225">
    <property type="entry name" value="HAMP"/>
    <property type="match status" value="1"/>
</dbReference>
<dbReference type="SUPFAM" id="SSF55874">
    <property type="entry name" value="ATPase domain of HSP90 chaperone/DNA topoisomerase II/histidine kinase"/>
    <property type="match status" value="1"/>
</dbReference>
<dbReference type="PROSITE" id="PS50885">
    <property type="entry name" value="HAMP"/>
    <property type="match status" value="1"/>
</dbReference>
<dbReference type="Proteomes" id="UP000649826">
    <property type="component" value="Unassembled WGS sequence"/>
</dbReference>
<evidence type="ECO:0000256" key="9">
    <source>
        <dbReference type="ARBA" id="ARBA00022989"/>
    </source>
</evidence>
<dbReference type="PRINTS" id="PR00344">
    <property type="entry name" value="BCTRLSENSOR"/>
</dbReference>
<evidence type="ECO:0000259" key="14">
    <source>
        <dbReference type="PROSITE" id="PS50885"/>
    </source>
</evidence>
<evidence type="ECO:0000256" key="7">
    <source>
        <dbReference type="ARBA" id="ARBA00022692"/>
    </source>
</evidence>
<dbReference type="SMART" id="SM00387">
    <property type="entry name" value="HATPase_c"/>
    <property type="match status" value="1"/>
</dbReference>
<dbReference type="PROSITE" id="PS50109">
    <property type="entry name" value="HIS_KIN"/>
    <property type="match status" value="1"/>
</dbReference>